<name>A0ABS5HNA3_9RHOB</name>
<comment type="caution">
    <text evidence="2">The sequence shown here is derived from an EMBL/GenBank/DDBJ whole genome shotgun (WGS) entry which is preliminary data.</text>
</comment>
<feature type="transmembrane region" description="Helical" evidence="1">
    <location>
        <begin position="112"/>
        <end position="141"/>
    </location>
</feature>
<evidence type="ECO:0000313" key="2">
    <source>
        <dbReference type="EMBL" id="MBR9650439.1"/>
    </source>
</evidence>
<dbReference type="RefSeq" id="WP_212699957.1">
    <property type="nucleotide sequence ID" value="NZ_JADMKU010000003.1"/>
</dbReference>
<dbReference type="EMBL" id="JADMKU010000003">
    <property type="protein sequence ID" value="MBR9650439.1"/>
    <property type="molecule type" value="Genomic_DNA"/>
</dbReference>
<keyword evidence="1" id="KW-1133">Transmembrane helix</keyword>
<reference evidence="2 3" key="1">
    <citation type="journal article" date="2021" name="Arch. Microbiol.">
        <title>Thalassobius aquimarinus sp. nov., isolated from the Sea of Japan seashore.</title>
        <authorList>
            <person name="Kurilenko V.V."/>
            <person name="Romanenko L.A."/>
            <person name="Chernysheva N.Y."/>
            <person name="Velansky P.V."/>
            <person name="Tekutyeva L.A."/>
            <person name="Isaeva M.P."/>
            <person name="Mikhailov V.V."/>
        </authorList>
    </citation>
    <scope>NUCLEOTIDE SEQUENCE [LARGE SCALE GENOMIC DNA]</scope>
    <source>
        <strain evidence="2 3">KMM 8518</strain>
    </source>
</reference>
<keyword evidence="1" id="KW-0472">Membrane</keyword>
<keyword evidence="3" id="KW-1185">Reference proteome</keyword>
<sequence>MKGLKLFTHSVRMVFGNLKEVVQIFLVPTLLTIGCIAAAGLSLGINPKLLLSGAKINILNPGGGQFLLFFLFLLLFAFLALWTAVAWHRFILLDERPKGFIPPLKINQMVRYLGLSLLITLILILPALVLLSIGGFVAVALFQSFGIWAFVGINVLLSTIGMTAFLCLSPVLPEAEIGGKPHINDAILATSGAVGAIFICAALPTLFSQAFYYLPLLVAKVSIPFAVGIQHAANLLVGMVSLSIMTTIYGHYVEGRELS</sequence>
<protein>
    <recommendedName>
        <fullName evidence="4">ABC transporter permease</fullName>
    </recommendedName>
</protein>
<evidence type="ECO:0000256" key="1">
    <source>
        <dbReference type="SAM" id="Phobius"/>
    </source>
</evidence>
<proteinExistence type="predicted"/>
<dbReference type="Proteomes" id="UP001195941">
    <property type="component" value="Unassembled WGS sequence"/>
</dbReference>
<evidence type="ECO:0000313" key="3">
    <source>
        <dbReference type="Proteomes" id="UP001195941"/>
    </source>
</evidence>
<evidence type="ECO:0008006" key="4">
    <source>
        <dbReference type="Google" id="ProtNLM"/>
    </source>
</evidence>
<gene>
    <name evidence="2" type="ORF">IT775_04775</name>
</gene>
<keyword evidence="1" id="KW-0812">Transmembrane</keyword>
<feature type="transmembrane region" description="Helical" evidence="1">
    <location>
        <begin position="21"/>
        <end position="45"/>
    </location>
</feature>
<feature type="transmembrane region" description="Helical" evidence="1">
    <location>
        <begin position="65"/>
        <end position="91"/>
    </location>
</feature>
<dbReference type="PROSITE" id="PS51257">
    <property type="entry name" value="PROKAR_LIPOPROTEIN"/>
    <property type="match status" value="1"/>
</dbReference>
<accession>A0ABS5HNA3</accession>
<feature type="transmembrane region" description="Helical" evidence="1">
    <location>
        <begin position="147"/>
        <end position="171"/>
    </location>
</feature>
<feature type="transmembrane region" description="Helical" evidence="1">
    <location>
        <begin position="183"/>
        <end position="204"/>
    </location>
</feature>
<organism evidence="2 3">
    <name type="scientific">Thalassovita aquimarina</name>
    <dbReference type="NCBI Taxonomy" id="2785917"/>
    <lineage>
        <taxon>Bacteria</taxon>
        <taxon>Pseudomonadati</taxon>
        <taxon>Pseudomonadota</taxon>
        <taxon>Alphaproteobacteria</taxon>
        <taxon>Rhodobacterales</taxon>
        <taxon>Roseobacteraceae</taxon>
        <taxon>Thalassovita</taxon>
    </lineage>
</organism>
<feature type="transmembrane region" description="Helical" evidence="1">
    <location>
        <begin position="235"/>
        <end position="253"/>
    </location>
</feature>